<evidence type="ECO:0000256" key="2">
    <source>
        <dbReference type="RuleBase" id="RU362097"/>
    </source>
</evidence>
<keyword evidence="2" id="KW-1134">Transmembrane beta strand</keyword>
<comment type="subcellular location">
    <subcellularLocation>
        <location evidence="2">Cell membrane</location>
        <topology evidence="2">Lipid-anchor</topology>
    </subcellularLocation>
</comment>
<dbReference type="EMBL" id="VEVQ02000002">
    <property type="protein sequence ID" value="NHN24967.1"/>
    <property type="molecule type" value="Genomic_DNA"/>
</dbReference>
<dbReference type="Gene3D" id="1.20.1600.10">
    <property type="entry name" value="Outer membrane efflux proteins (OEP)"/>
    <property type="match status" value="1"/>
</dbReference>
<protein>
    <submittedName>
        <fullName evidence="3">Efflux transporter outer membrane subunit</fullName>
    </submittedName>
</protein>
<comment type="caution">
    <text evidence="3">The sequence shown here is derived from an EMBL/GenBank/DDBJ whole genome shotgun (WGS) entry which is preliminary data.</text>
</comment>
<reference evidence="4" key="1">
    <citation type="submission" date="2019-05" db="EMBL/GenBank/DDBJ databases">
        <title>Flavobacterium profundi sp. nov., isolated from a deep-sea seamount.</title>
        <authorList>
            <person name="Zhang D.-C."/>
        </authorList>
    </citation>
    <scope>NUCLEOTIDE SEQUENCE [LARGE SCALE GENOMIC DNA]</scope>
    <source>
        <strain evidence="4">EC11</strain>
    </source>
</reference>
<dbReference type="NCBIfam" id="TIGR01845">
    <property type="entry name" value="outer_NodT"/>
    <property type="match status" value="1"/>
</dbReference>
<keyword evidence="4" id="KW-1185">Reference proteome</keyword>
<keyword evidence="2" id="KW-0564">Palmitate</keyword>
<dbReference type="SUPFAM" id="SSF56954">
    <property type="entry name" value="Outer membrane efflux proteins (OEP)"/>
    <property type="match status" value="1"/>
</dbReference>
<comment type="similarity">
    <text evidence="1 2">Belongs to the outer membrane factor (OMF) (TC 1.B.17) family.</text>
</comment>
<dbReference type="InterPro" id="IPR003423">
    <property type="entry name" value="OMP_efflux"/>
</dbReference>
<keyword evidence="2" id="KW-0472">Membrane</keyword>
<evidence type="ECO:0000313" key="3">
    <source>
        <dbReference type="EMBL" id="NHN24967.1"/>
    </source>
</evidence>
<dbReference type="Gene3D" id="2.20.200.10">
    <property type="entry name" value="Outer membrane efflux proteins (OEP)"/>
    <property type="match status" value="1"/>
</dbReference>
<keyword evidence="2" id="KW-0732">Signal</keyword>
<evidence type="ECO:0000256" key="1">
    <source>
        <dbReference type="ARBA" id="ARBA00007613"/>
    </source>
</evidence>
<sequence length="468" mass="51558">MIRNNIYRAIVPLIMTFSAMAQQKEVTTVAIPQNYRNVVAIDTTSIATIKWKDFFVEQDLVHLIDEAIAKNNDLQIADKNISIANLQFKQSKWNNVPQVNAFATATMTRLSENSLNGLSTGTFLGKNHIEDYNAGLNLSWEADIWGKFRNQKKKALASYLQTTEAKKATQTAVVATISKGFYDLLMLDAQLEIAKKTLALNDSILFMVNLQYEAGQVTLLAKQQTEAQRLIAAKLIPELEQNIQLQENAISVLTGTFPEAKTRSSKLDELIVSEGFSAGIPAQLVSKRPDVKSAELALQVANANVGVAKAYFYPALNITASTGVNSFQSSNWFNIPASLFGSVAGGLTAPLLNRKSIRTQYKIAKVQREQAVIQFRQTVLVAVSEVSNALVKIEKSKEQFELANERVATLQRAVGNADLLFKNGLATYVEVIIAQGNLLQAELELALLKKDRLSANVELYRSLGGGWE</sequence>
<dbReference type="PANTHER" id="PTHR30203:SF33">
    <property type="entry name" value="BLR4455 PROTEIN"/>
    <property type="match status" value="1"/>
</dbReference>
<organism evidence="3 4">
    <name type="scientific">Flavobacterium jejuense</name>
    <dbReference type="NCBI Taxonomy" id="1544455"/>
    <lineage>
        <taxon>Bacteria</taxon>
        <taxon>Pseudomonadati</taxon>
        <taxon>Bacteroidota</taxon>
        <taxon>Flavobacteriia</taxon>
        <taxon>Flavobacteriales</taxon>
        <taxon>Flavobacteriaceae</taxon>
        <taxon>Flavobacterium</taxon>
    </lineage>
</organism>
<gene>
    <name evidence="3" type="ORF">FIA58_004680</name>
</gene>
<reference evidence="3 4" key="2">
    <citation type="submission" date="2019-05" db="EMBL/GenBank/DDBJ databases">
        <authorList>
            <person name="Lianzixin W."/>
        </authorList>
    </citation>
    <scope>NUCLEOTIDE SEQUENCE [LARGE SCALE GENOMIC DNA]</scope>
    <source>
        <strain evidence="3 4">EC11</strain>
    </source>
</reference>
<dbReference type="PANTHER" id="PTHR30203">
    <property type="entry name" value="OUTER MEMBRANE CATION EFFLUX PROTEIN"/>
    <property type="match status" value="1"/>
</dbReference>
<keyword evidence="2" id="KW-0812">Transmembrane</keyword>
<dbReference type="Pfam" id="PF02321">
    <property type="entry name" value="OEP"/>
    <property type="match status" value="2"/>
</dbReference>
<feature type="signal peptide" evidence="2">
    <location>
        <begin position="1"/>
        <end position="21"/>
    </location>
</feature>
<dbReference type="InterPro" id="IPR010131">
    <property type="entry name" value="MdtP/NodT-like"/>
</dbReference>
<reference evidence="3 4" key="3">
    <citation type="submission" date="2020-02" db="EMBL/GenBank/DDBJ databases">
        <title>Flavobacterium profundi sp. nov., isolated from a deep-sea seamount.</title>
        <authorList>
            <person name="Zhang D.-C."/>
        </authorList>
    </citation>
    <scope>NUCLEOTIDE SEQUENCE [LARGE SCALE GENOMIC DNA]</scope>
    <source>
        <strain evidence="3 4">EC11</strain>
    </source>
</reference>
<dbReference type="Proteomes" id="UP000817854">
    <property type="component" value="Unassembled WGS sequence"/>
</dbReference>
<name>A0ABX0IME3_9FLAO</name>
<evidence type="ECO:0000313" key="4">
    <source>
        <dbReference type="Proteomes" id="UP000817854"/>
    </source>
</evidence>
<feature type="chain" id="PRO_5044963326" evidence="2">
    <location>
        <begin position="22"/>
        <end position="468"/>
    </location>
</feature>
<keyword evidence="2" id="KW-0449">Lipoprotein</keyword>
<accession>A0ABX0IME3</accession>
<dbReference type="RefSeq" id="WP_140960557.1">
    <property type="nucleotide sequence ID" value="NZ_VEVQ02000002.1"/>
</dbReference>
<proteinExistence type="inferred from homology"/>